<keyword evidence="2" id="KW-1185">Reference proteome</keyword>
<evidence type="ECO:0000313" key="2">
    <source>
        <dbReference type="Proteomes" id="UP001066276"/>
    </source>
</evidence>
<gene>
    <name evidence="1" type="ORF">NDU88_004307</name>
</gene>
<reference evidence="1" key="1">
    <citation type="journal article" date="2022" name="bioRxiv">
        <title>Sequencing and chromosome-scale assembly of the giantPleurodeles waltlgenome.</title>
        <authorList>
            <person name="Brown T."/>
            <person name="Elewa A."/>
            <person name="Iarovenko S."/>
            <person name="Subramanian E."/>
            <person name="Araus A.J."/>
            <person name="Petzold A."/>
            <person name="Susuki M."/>
            <person name="Suzuki K.-i.T."/>
            <person name="Hayashi T."/>
            <person name="Toyoda A."/>
            <person name="Oliveira C."/>
            <person name="Osipova E."/>
            <person name="Leigh N.D."/>
            <person name="Simon A."/>
            <person name="Yun M.H."/>
        </authorList>
    </citation>
    <scope>NUCLEOTIDE SEQUENCE</scope>
    <source>
        <strain evidence="1">20211129_DDA</strain>
        <tissue evidence="1">Liver</tissue>
    </source>
</reference>
<accession>A0AAV7RFS6</accession>
<comment type="caution">
    <text evidence="1">The sequence shown here is derived from an EMBL/GenBank/DDBJ whole genome shotgun (WGS) entry which is preliminary data.</text>
</comment>
<dbReference type="EMBL" id="JANPWB010000009">
    <property type="protein sequence ID" value="KAJ1151527.1"/>
    <property type="molecule type" value="Genomic_DNA"/>
</dbReference>
<organism evidence="1 2">
    <name type="scientific">Pleurodeles waltl</name>
    <name type="common">Iberian ribbed newt</name>
    <dbReference type="NCBI Taxonomy" id="8319"/>
    <lineage>
        <taxon>Eukaryota</taxon>
        <taxon>Metazoa</taxon>
        <taxon>Chordata</taxon>
        <taxon>Craniata</taxon>
        <taxon>Vertebrata</taxon>
        <taxon>Euteleostomi</taxon>
        <taxon>Amphibia</taxon>
        <taxon>Batrachia</taxon>
        <taxon>Caudata</taxon>
        <taxon>Salamandroidea</taxon>
        <taxon>Salamandridae</taxon>
        <taxon>Pleurodelinae</taxon>
        <taxon>Pleurodeles</taxon>
    </lineage>
</organism>
<proteinExistence type="predicted"/>
<protein>
    <submittedName>
        <fullName evidence="1">Uncharacterized protein</fullName>
    </submittedName>
</protein>
<evidence type="ECO:0000313" key="1">
    <source>
        <dbReference type="EMBL" id="KAJ1151527.1"/>
    </source>
</evidence>
<dbReference type="AlphaFoldDB" id="A0AAV7RFS6"/>
<sequence>MLAEVARGKVKELQAAKLGRSHLGEVEELRAGKLGKSYLGEVVIVLALMLSEVLRFSGPLCPKQHLKDVRIHKKGESREAAGLSIKPRGTLERTGAGLRQKQPNELL</sequence>
<dbReference type="Proteomes" id="UP001066276">
    <property type="component" value="Chromosome 5"/>
</dbReference>
<name>A0AAV7RFS6_PLEWA</name>